<protein>
    <submittedName>
        <fullName evidence="3">Uncharacterized protein</fullName>
    </submittedName>
</protein>
<feature type="region of interest" description="Disordered" evidence="1">
    <location>
        <begin position="1"/>
        <end position="30"/>
    </location>
</feature>
<keyword evidence="2" id="KW-0812">Transmembrane</keyword>
<keyword evidence="2" id="KW-1133">Transmembrane helix</keyword>
<proteinExistence type="predicted"/>
<keyword evidence="4" id="KW-1185">Reference proteome</keyword>
<gene>
    <name evidence="3" type="ORF">SAMN05518682_2548</name>
</gene>
<name>A0A1N6SW86_9MICO</name>
<feature type="compositionally biased region" description="Polar residues" evidence="1">
    <location>
        <begin position="1"/>
        <end position="15"/>
    </location>
</feature>
<evidence type="ECO:0000256" key="2">
    <source>
        <dbReference type="SAM" id="Phobius"/>
    </source>
</evidence>
<dbReference type="EMBL" id="FTMI01000004">
    <property type="protein sequence ID" value="SIQ45294.1"/>
    <property type="molecule type" value="Genomic_DNA"/>
</dbReference>
<evidence type="ECO:0000313" key="3">
    <source>
        <dbReference type="EMBL" id="SIQ45294.1"/>
    </source>
</evidence>
<evidence type="ECO:0000256" key="1">
    <source>
        <dbReference type="SAM" id="MobiDB-lite"/>
    </source>
</evidence>
<dbReference type="AlphaFoldDB" id="A0A1N6SW86"/>
<organism evidence="3 4">
    <name type="scientific">Cellulosimicrobium aquatile</name>
    <dbReference type="NCBI Taxonomy" id="1612203"/>
    <lineage>
        <taxon>Bacteria</taxon>
        <taxon>Bacillati</taxon>
        <taxon>Actinomycetota</taxon>
        <taxon>Actinomycetes</taxon>
        <taxon>Micrococcales</taxon>
        <taxon>Promicromonosporaceae</taxon>
        <taxon>Cellulosimicrobium</taxon>
    </lineage>
</organism>
<accession>A0A1N6SW86</accession>
<reference evidence="4" key="1">
    <citation type="submission" date="2017-01" db="EMBL/GenBank/DDBJ databases">
        <authorList>
            <person name="Varghese N."/>
            <person name="Submissions S."/>
        </authorList>
    </citation>
    <scope>NUCLEOTIDE SEQUENCE [LARGE SCALE GENOMIC DNA]</scope>
    <source>
        <strain evidence="4">3bp</strain>
    </source>
</reference>
<dbReference type="Proteomes" id="UP000186235">
    <property type="component" value="Unassembled WGS sequence"/>
</dbReference>
<sequence>MDVVTTISPAPTNRPSSSISGASSTTPDNAASALPIYRTDERSAAWKAGTKSVLGAAVGAVVGVVVLSWFGLVLGTAVGLGIGMLLDNRPAER</sequence>
<evidence type="ECO:0000313" key="4">
    <source>
        <dbReference type="Proteomes" id="UP000186235"/>
    </source>
</evidence>
<keyword evidence="2" id="KW-0472">Membrane</keyword>
<feature type="transmembrane region" description="Helical" evidence="2">
    <location>
        <begin position="53"/>
        <end position="86"/>
    </location>
</feature>